<name>A0AA38GIU4_TAXCH</name>
<dbReference type="Pfam" id="PF05192">
    <property type="entry name" value="MutS_III"/>
    <property type="match status" value="1"/>
</dbReference>
<comment type="similarity">
    <text evidence="2">Belongs to the DNA mismatch repair MutS family. MSH3 subfamily.</text>
</comment>
<evidence type="ECO:0000256" key="2">
    <source>
        <dbReference type="ARBA" id="ARBA00007094"/>
    </source>
</evidence>
<dbReference type="GO" id="GO:0006298">
    <property type="term" value="P:mismatch repair"/>
    <property type="evidence" value="ECO:0007669"/>
    <property type="project" value="InterPro"/>
</dbReference>
<dbReference type="SUPFAM" id="SSF52540">
    <property type="entry name" value="P-loop containing nucleoside triphosphate hydrolases"/>
    <property type="match status" value="1"/>
</dbReference>
<protein>
    <recommendedName>
        <fullName evidence="3 11">DNA mismatch repair protein MSH3</fullName>
    </recommendedName>
    <alternativeName>
        <fullName evidence="3 11">DNA mismatch repair protein MSH3</fullName>
    </alternativeName>
    <alternativeName>
        <fullName evidence="10">MutS protein homolog 3</fullName>
    </alternativeName>
</protein>
<evidence type="ECO:0000256" key="3">
    <source>
        <dbReference type="ARBA" id="ARBA00022151"/>
    </source>
</evidence>
<dbReference type="PANTHER" id="PTHR11361:SF122">
    <property type="entry name" value="DNA MISMATCH REPAIR PROTEIN MSH3"/>
    <property type="match status" value="1"/>
</dbReference>
<keyword evidence="8 12" id="KW-0234">DNA repair</keyword>
<dbReference type="Gene3D" id="3.30.420.110">
    <property type="entry name" value="MutS, connector domain"/>
    <property type="match status" value="1"/>
</dbReference>
<dbReference type="GO" id="GO:0005634">
    <property type="term" value="C:nucleus"/>
    <property type="evidence" value="ECO:0007669"/>
    <property type="project" value="UniProtKB-SubCell"/>
</dbReference>
<comment type="function">
    <text evidence="12">Component of the post-replicative DNA mismatch repair system (MMR).</text>
</comment>
<dbReference type="FunFam" id="3.40.1170.10:FF:000004">
    <property type="entry name" value="DNA mismatch repair protein"/>
    <property type="match status" value="1"/>
</dbReference>
<feature type="non-terminal residue" evidence="15">
    <location>
        <position position="1"/>
    </location>
</feature>
<evidence type="ECO:0000256" key="11">
    <source>
        <dbReference type="ARBA" id="ARBA00073774"/>
    </source>
</evidence>
<keyword evidence="16" id="KW-1185">Reference proteome</keyword>
<dbReference type="SMART" id="SM00534">
    <property type="entry name" value="MUTSac"/>
    <property type="match status" value="1"/>
</dbReference>
<evidence type="ECO:0000256" key="6">
    <source>
        <dbReference type="ARBA" id="ARBA00022840"/>
    </source>
</evidence>
<evidence type="ECO:0000256" key="5">
    <source>
        <dbReference type="ARBA" id="ARBA00022763"/>
    </source>
</evidence>
<dbReference type="Proteomes" id="UP000824469">
    <property type="component" value="Unassembled WGS sequence"/>
</dbReference>
<dbReference type="InterPro" id="IPR007861">
    <property type="entry name" value="DNA_mismatch_repair_MutS_clamp"/>
</dbReference>
<feature type="domain" description="DNA mismatch repair proteins mutS family" evidence="14">
    <location>
        <begin position="961"/>
        <end position="977"/>
    </location>
</feature>
<dbReference type="SMART" id="SM00533">
    <property type="entry name" value="MUTSd"/>
    <property type="match status" value="1"/>
</dbReference>
<evidence type="ECO:0000256" key="10">
    <source>
        <dbReference type="ARBA" id="ARBA00029792"/>
    </source>
</evidence>
<dbReference type="GO" id="GO:0140664">
    <property type="term" value="F:ATP-dependent DNA damage sensor activity"/>
    <property type="evidence" value="ECO:0007669"/>
    <property type="project" value="InterPro"/>
</dbReference>
<evidence type="ECO:0000256" key="7">
    <source>
        <dbReference type="ARBA" id="ARBA00023125"/>
    </source>
</evidence>
<dbReference type="InterPro" id="IPR017261">
    <property type="entry name" value="DNA_mismatch_repair_MutS/MSH"/>
</dbReference>
<dbReference type="InterPro" id="IPR036187">
    <property type="entry name" value="DNA_mismatch_repair_MutS_sf"/>
</dbReference>
<sequence length="1090" mass="120429">MKKQQVISRFFSQKSCTPDSKTHIKVAPPSSNSPCVAAKISWTPTKSKKRTHEEFNAENSNEEEDPHRFLKRRSILNGGEIQQADENFGNHEKTDEELSKMEKNKIQLAKPPEPNNSIRFPAFDATLHKKFVKKLLARVDENGILQESTYGRPTTGKDKYTPLEEQVVELKAKYKDVLLMIEVGYKYRFFGDDAEVAARVLGIFAHYDHNFLTASIPTFRLHFHVRRLVEAGLKVGVVRQTETAALKAHGTNKGGPFTRSLSALYTRATFEAAEALGEGAVDDNCRLSSYLMCVVELPLMGRSPRRMRNRASQEEDSATISGSYDTLIGVIAVETSTGDVMYGQFRDTVTRAELESCLLNVSPAELLLGAPLLLPTEKLLLEFAGPASNVRVERSSRDFLKDGGALAEVISFYESRPDEKSTPKYDKQNEGIEVIMTMPDLVVQALALALRYLKQFKLERVLCLGASFRPFASKNEMSLSSNTLQQLEVLRNNADGSENGSLLSLMNHTHTAFGLRLLKHWVTHPLCDRNAVEARLDAVSEIAESMGSYAVMQIEGTFPGGKGGGFTGVARHGRMGGSGSQNLLASVLTSIGKMPDVERGITRIFHRTATPAEFFTVIQSLLTAATRLQQLVCVDEDEVIRDDPSQRCNKRVGSKLLRRLIAAASSSIVIEHATRLLSNLNKHAATQGDRQNLFICAGNKFPEVAKCRAAVQAAEQKLDFLLPAYQKQLKLPNLEYLSVSGITHLIEVPSATRVPSNWIKVCSTKKTNRYHPPEVIEALDKLAIAKEELTVACSKAWDAFLAEFAAQVMNFRAAVQALAALDCLHSLAILSRNQGYVRPFFVEDSELPQLSIQAGRHPVLESTLQESFVPNDTLLHGSSERCQIITGPNMGGKSCYIRQVALIVIMAQVGSFVPAMSAKLHVFDSVYTRMGASDSIQHGTSTFFEELSEASAILHKSTPRSLVIIDELGRGTSTHDGVAIAYATLHFILKERKCLTLFVTHYPKIVELKNEFPGEVSPYYVSYLTTDCLADQRLDNAPRDASTFQNAAIVESDVDLNPVTEVSQNIVFLYKVVPGVASRSFGLHVARLAQ</sequence>
<dbReference type="Pfam" id="PF00488">
    <property type="entry name" value="MutS_V"/>
    <property type="match status" value="1"/>
</dbReference>
<dbReference type="GO" id="GO:0005524">
    <property type="term" value="F:ATP binding"/>
    <property type="evidence" value="ECO:0007669"/>
    <property type="project" value="UniProtKB-KW"/>
</dbReference>
<organism evidence="15 16">
    <name type="scientific">Taxus chinensis</name>
    <name type="common">Chinese yew</name>
    <name type="synonym">Taxus wallichiana var. chinensis</name>
    <dbReference type="NCBI Taxonomy" id="29808"/>
    <lineage>
        <taxon>Eukaryota</taxon>
        <taxon>Viridiplantae</taxon>
        <taxon>Streptophyta</taxon>
        <taxon>Embryophyta</taxon>
        <taxon>Tracheophyta</taxon>
        <taxon>Spermatophyta</taxon>
        <taxon>Pinopsida</taxon>
        <taxon>Pinidae</taxon>
        <taxon>Conifers II</taxon>
        <taxon>Cupressales</taxon>
        <taxon>Taxaceae</taxon>
        <taxon>Taxus</taxon>
    </lineage>
</organism>
<dbReference type="FunFam" id="1.10.1420.10:FF:000004">
    <property type="entry name" value="DNA mismatch repair protein Msh3"/>
    <property type="match status" value="1"/>
</dbReference>
<dbReference type="Gene3D" id="3.40.50.300">
    <property type="entry name" value="P-loop containing nucleotide triphosphate hydrolases"/>
    <property type="match status" value="1"/>
</dbReference>
<evidence type="ECO:0000313" key="15">
    <source>
        <dbReference type="EMBL" id="KAH9324117.1"/>
    </source>
</evidence>
<dbReference type="InterPro" id="IPR045076">
    <property type="entry name" value="MutS"/>
</dbReference>
<comment type="subcellular location">
    <subcellularLocation>
        <location evidence="1">Nucleus</location>
    </subcellularLocation>
</comment>
<keyword evidence="4 12" id="KW-0547">Nucleotide-binding</keyword>
<dbReference type="PROSITE" id="PS00486">
    <property type="entry name" value="DNA_MISMATCH_REPAIR_2"/>
    <property type="match status" value="1"/>
</dbReference>
<dbReference type="Pfam" id="PF01624">
    <property type="entry name" value="MutS_I"/>
    <property type="match status" value="1"/>
</dbReference>
<dbReference type="InterPro" id="IPR027417">
    <property type="entry name" value="P-loop_NTPase"/>
</dbReference>
<dbReference type="PANTHER" id="PTHR11361">
    <property type="entry name" value="DNA MISMATCH REPAIR PROTEIN MUTS FAMILY MEMBER"/>
    <property type="match status" value="1"/>
</dbReference>
<comment type="caution">
    <text evidence="15">The sequence shown here is derived from an EMBL/GenBank/DDBJ whole genome shotgun (WGS) entry which is preliminary data.</text>
</comment>
<accession>A0AA38GIU4</accession>
<dbReference type="Pfam" id="PF05190">
    <property type="entry name" value="MutS_IV"/>
    <property type="match status" value="1"/>
</dbReference>
<evidence type="ECO:0000256" key="9">
    <source>
        <dbReference type="ARBA" id="ARBA00023242"/>
    </source>
</evidence>
<dbReference type="PIRSF" id="PIRSF037677">
    <property type="entry name" value="DNA_mis_repair_Msh6"/>
    <property type="match status" value="1"/>
</dbReference>
<evidence type="ECO:0000259" key="14">
    <source>
        <dbReference type="PROSITE" id="PS00486"/>
    </source>
</evidence>
<proteinExistence type="inferred from homology"/>
<keyword evidence="9" id="KW-0539">Nucleus</keyword>
<evidence type="ECO:0000256" key="13">
    <source>
        <dbReference type="SAM" id="MobiDB-lite"/>
    </source>
</evidence>
<gene>
    <name evidence="15" type="ORF">KI387_004295</name>
</gene>
<dbReference type="Pfam" id="PF05188">
    <property type="entry name" value="MutS_II"/>
    <property type="match status" value="1"/>
</dbReference>
<feature type="region of interest" description="Disordered" evidence="13">
    <location>
        <begin position="44"/>
        <end position="66"/>
    </location>
</feature>
<dbReference type="SUPFAM" id="SSF55271">
    <property type="entry name" value="DNA repair protein MutS, domain I"/>
    <property type="match status" value="1"/>
</dbReference>
<evidence type="ECO:0000313" key="16">
    <source>
        <dbReference type="Proteomes" id="UP000824469"/>
    </source>
</evidence>
<dbReference type="AlphaFoldDB" id="A0AA38GIU4"/>
<dbReference type="InterPro" id="IPR007860">
    <property type="entry name" value="DNA_mmatch_repair_MutS_con_dom"/>
</dbReference>
<dbReference type="InterPro" id="IPR007696">
    <property type="entry name" value="DNA_mismatch_repair_MutS_core"/>
</dbReference>
<dbReference type="FunFam" id="3.30.420.110:FF:000010">
    <property type="entry name" value="DNA mismatch repair protein"/>
    <property type="match status" value="1"/>
</dbReference>
<evidence type="ECO:0000256" key="12">
    <source>
        <dbReference type="RuleBase" id="RU003756"/>
    </source>
</evidence>
<dbReference type="SUPFAM" id="SSF48334">
    <property type="entry name" value="DNA repair protein MutS, domain III"/>
    <property type="match status" value="1"/>
</dbReference>
<keyword evidence="5 12" id="KW-0227">DNA damage</keyword>
<dbReference type="InterPro" id="IPR000432">
    <property type="entry name" value="DNA_mismatch_repair_MutS_C"/>
</dbReference>
<dbReference type="GO" id="GO:0006312">
    <property type="term" value="P:mitotic recombination"/>
    <property type="evidence" value="ECO:0007669"/>
    <property type="project" value="TreeGrafter"/>
</dbReference>
<dbReference type="Gene3D" id="1.10.1420.10">
    <property type="match status" value="2"/>
</dbReference>
<evidence type="ECO:0000256" key="8">
    <source>
        <dbReference type="ARBA" id="ARBA00023204"/>
    </source>
</evidence>
<reference evidence="15 16" key="1">
    <citation type="journal article" date="2021" name="Nat. Plants">
        <title>The Taxus genome provides insights into paclitaxel biosynthesis.</title>
        <authorList>
            <person name="Xiong X."/>
            <person name="Gou J."/>
            <person name="Liao Q."/>
            <person name="Li Y."/>
            <person name="Zhou Q."/>
            <person name="Bi G."/>
            <person name="Li C."/>
            <person name="Du R."/>
            <person name="Wang X."/>
            <person name="Sun T."/>
            <person name="Guo L."/>
            <person name="Liang H."/>
            <person name="Lu P."/>
            <person name="Wu Y."/>
            <person name="Zhang Z."/>
            <person name="Ro D.K."/>
            <person name="Shang Y."/>
            <person name="Huang S."/>
            <person name="Yan J."/>
        </authorList>
    </citation>
    <scope>NUCLEOTIDE SEQUENCE [LARGE SCALE GENOMIC DNA]</scope>
    <source>
        <strain evidence="15">Ta-2019</strain>
    </source>
</reference>
<dbReference type="InterPro" id="IPR036678">
    <property type="entry name" value="MutS_con_dom_sf"/>
</dbReference>
<dbReference type="GO" id="GO:0030983">
    <property type="term" value="F:mismatched DNA binding"/>
    <property type="evidence" value="ECO:0007669"/>
    <property type="project" value="InterPro"/>
</dbReference>
<evidence type="ECO:0000256" key="4">
    <source>
        <dbReference type="ARBA" id="ARBA00022741"/>
    </source>
</evidence>
<keyword evidence="7 12" id="KW-0238">DNA-binding</keyword>
<dbReference type="OMA" id="INMHAAR"/>
<dbReference type="InterPro" id="IPR016151">
    <property type="entry name" value="DNA_mismatch_repair_MutS_N"/>
</dbReference>
<dbReference type="Gene3D" id="3.40.1170.10">
    <property type="entry name" value="DNA repair protein MutS, domain I"/>
    <property type="match status" value="1"/>
</dbReference>
<keyword evidence="6" id="KW-0067">ATP-binding</keyword>
<evidence type="ECO:0000256" key="1">
    <source>
        <dbReference type="ARBA" id="ARBA00004123"/>
    </source>
</evidence>
<dbReference type="EMBL" id="JAHRHJ020000002">
    <property type="protein sequence ID" value="KAH9324117.1"/>
    <property type="molecule type" value="Genomic_DNA"/>
</dbReference>
<dbReference type="InterPro" id="IPR007695">
    <property type="entry name" value="DNA_mismatch_repair_MutS-lik_N"/>
</dbReference>